<dbReference type="InterPro" id="IPR036875">
    <property type="entry name" value="Znf_CCHC_sf"/>
</dbReference>
<dbReference type="InterPro" id="IPR001878">
    <property type="entry name" value="Znf_CCHC"/>
</dbReference>
<proteinExistence type="predicted"/>
<dbReference type="AlphaFoldDB" id="A0A674IHS9"/>
<keyword evidence="1" id="KW-0862">Zinc</keyword>
<dbReference type="GO" id="GO:0003676">
    <property type="term" value="F:nucleic acid binding"/>
    <property type="evidence" value="ECO:0007669"/>
    <property type="project" value="InterPro"/>
</dbReference>
<dbReference type="GO" id="GO:0005730">
    <property type="term" value="C:nucleolus"/>
    <property type="evidence" value="ECO:0007669"/>
    <property type="project" value="TreeGrafter"/>
</dbReference>
<feature type="compositionally biased region" description="Basic and acidic residues" evidence="2">
    <location>
        <begin position="86"/>
        <end position="95"/>
    </location>
</feature>
<dbReference type="Pfam" id="PF14392">
    <property type="entry name" value="zf-CCHC_4"/>
    <property type="match status" value="1"/>
</dbReference>
<protein>
    <recommendedName>
        <fullName evidence="3">CCHC-type domain-containing protein</fullName>
    </recommendedName>
</protein>
<sequence>QSWNETCYVCARRGHIKRDCPYGAGGRVPHPKLGRRPVPQTARWVREPRRLRACWVCGRRGHLWQDCPAPRNTIQGNPGRVGSVRDNGKKQEARATPRRGACWHCWELGHLRKDCPLGGEATQLEAAKRCFSYQETATAPNSSN</sequence>
<dbReference type="InterPro" id="IPR042246">
    <property type="entry name" value="ZCCHC9"/>
</dbReference>
<accession>A0A674IHS9</accession>
<keyword evidence="5" id="KW-1185">Reference proteome</keyword>
<dbReference type="InParanoid" id="A0A674IHS9"/>
<dbReference type="SUPFAM" id="SSF57756">
    <property type="entry name" value="Retrovirus zinc finger-like domains"/>
    <property type="match status" value="2"/>
</dbReference>
<dbReference type="PANTHER" id="PTHR46242">
    <property type="entry name" value="ZINC FINGER CCHC DOMAIN-CONTAINING PROTEIN 9 ZCCHC9"/>
    <property type="match status" value="1"/>
</dbReference>
<dbReference type="Gene3D" id="4.10.60.10">
    <property type="entry name" value="Zinc finger, CCHC-type"/>
    <property type="match status" value="2"/>
</dbReference>
<reference evidence="4" key="2">
    <citation type="submission" date="2025-09" db="UniProtKB">
        <authorList>
            <consortium name="Ensembl"/>
        </authorList>
    </citation>
    <scope>IDENTIFICATION</scope>
</reference>
<dbReference type="SMART" id="SM00343">
    <property type="entry name" value="ZnF_C2HC"/>
    <property type="match status" value="3"/>
</dbReference>
<dbReference type="InterPro" id="IPR025836">
    <property type="entry name" value="Zn_knuckle_CX2CX4HX4C"/>
</dbReference>
<dbReference type="Proteomes" id="UP000472274">
    <property type="component" value="Unplaced"/>
</dbReference>
<dbReference type="Pfam" id="PF00098">
    <property type="entry name" value="zf-CCHC"/>
    <property type="match status" value="2"/>
</dbReference>
<evidence type="ECO:0000313" key="5">
    <source>
        <dbReference type="Proteomes" id="UP000472274"/>
    </source>
</evidence>
<keyword evidence="1" id="KW-0863">Zinc-finger</keyword>
<dbReference type="PANTHER" id="PTHR46242:SF1">
    <property type="entry name" value="ZINC FINGER CCHC DOMAIN-CONTAINING PROTEIN 9"/>
    <property type="match status" value="1"/>
</dbReference>
<name>A0A674IHS9_9SAUR</name>
<organism evidence="4 5">
    <name type="scientific">Terrapene triunguis</name>
    <name type="common">Three-toed box turtle</name>
    <dbReference type="NCBI Taxonomy" id="2587831"/>
    <lineage>
        <taxon>Eukaryota</taxon>
        <taxon>Metazoa</taxon>
        <taxon>Chordata</taxon>
        <taxon>Craniata</taxon>
        <taxon>Vertebrata</taxon>
        <taxon>Euteleostomi</taxon>
        <taxon>Archelosauria</taxon>
        <taxon>Testudinata</taxon>
        <taxon>Testudines</taxon>
        <taxon>Cryptodira</taxon>
        <taxon>Durocryptodira</taxon>
        <taxon>Testudinoidea</taxon>
        <taxon>Emydidae</taxon>
        <taxon>Terrapene</taxon>
    </lineage>
</organism>
<evidence type="ECO:0000256" key="1">
    <source>
        <dbReference type="PROSITE-ProRule" id="PRU00047"/>
    </source>
</evidence>
<reference evidence="4" key="1">
    <citation type="submission" date="2025-08" db="UniProtKB">
        <authorList>
            <consortium name="Ensembl"/>
        </authorList>
    </citation>
    <scope>IDENTIFICATION</scope>
</reference>
<evidence type="ECO:0000256" key="2">
    <source>
        <dbReference type="SAM" id="MobiDB-lite"/>
    </source>
</evidence>
<feature type="domain" description="CCHC-type" evidence="3">
    <location>
        <begin position="54"/>
        <end position="68"/>
    </location>
</feature>
<dbReference type="Ensembl" id="ENSTMTT00000007553.1">
    <property type="protein sequence ID" value="ENSTMTP00000007307.1"/>
    <property type="gene ID" value="ENSTMTG00000005342.1"/>
</dbReference>
<feature type="domain" description="CCHC-type" evidence="3">
    <location>
        <begin position="102"/>
        <end position="116"/>
    </location>
</feature>
<dbReference type="GO" id="GO:0008270">
    <property type="term" value="F:zinc ion binding"/>
    <property type="evidence" value="ECO:0007669"/>
    <property type="project" value="UniProtKB-KW"/>
</dbReference>
<dbReference type="GeneTree" id="ENSGT00950000185044"/>
<keyword evidence="1" id="KW-0479">Metal-binding</keyword>
<dbReference type="PROSITE" id="PS50158">
    <property type="entry name" value="ZF_CCHC"/>
    <property type="match status" value="3"/>
</dbReference>
<evidence type="ECO:0000259" key="3">
    <source>
        <dbReference type="PROSITE" id="PS50158"/>
    </source>
</evidence>
<evidence type="ECO:0000313" key="4">
    <source>
        <dbReference type="Ensembl" id="ENSTMTP00000007307.1"/>
    </source>
</evidence>
<feature type="region of interest" description="Disordered" evidence="2">
    <location>
        <begin position="74"/>
        <end position="96"/>
    </location>
</feature>
<feature type="domain" description="CCHC-type" evidence="3">
    <location>
        <begin position="7"/>
        <end position="21"/>
    </location>
</feature>